<keyword evidence="3" id="KW-1185">Reference proteome</keyword>
<evidence type="ECO:0000313" key="2">
    <source>
        <dbReference type="EMBL" id="MBE9640450.1"/>
    </source>
</evidence>
<accession>A0ABR9XA13</accession>
<organism evidence="2 3">
    <name type="scientific">Salipiger mangrovisoli</name>
    <dbReference type="NCBI Taxonomy" id="2865933"/>
    <lineage>
        <taxon>Bacteria</taxon>
        <taxon>Pseudomonadati</taxon>
        <taxon>Pseudomonadota</taxon>
        <taxon>Alphaproteobacteria</taxon>
        <taxon>Rhodobacterales</taxon>
        <taxon>Roseobacteraceae</taxon>
        <taxon>Salipiger</taxon>
    </lineage>
</organism>
<dbReference type="InterPro" id="IPR001173">
    <property type="entry name" value="Glyco_trans_2-like"/>
</dbReference>
<protein>
    <submittedName>
        <fullName evidence="2">Glycosyltransferase family 2 protein</fullName>
    </submittedName>
</protein>
<proteinExistence type="predicted"/>
<feature type="domain" description="Glycosyltransferase 2-like" evidence="1">
    <location>
        <begin position="6"/>
        <end position="163"/>
    </location>
</feature>
<dbReference type="InterPro" id="IPR029044">
    <property type="entry name" value="Nucleotide-diphossugar_trans"/>
</dbReference>
<dbReference type="EMBL" id="JADFFK010000033">
    <property type="protein sequence ID" value="MBE9640450.1"/>
    <property type="molecule type" value="Genomic_DNA"/>
</dbReference>
<evidence type="ECO:0000259" key="1">
    <source>
        <dbReference type="Pfam" id="PF00535"/>
    </source>
</evidence>
<comment type="caution">
    <text evidence="2">The sequence shown here is derived from an EMBL/GenBank/DDBJ whole genome shotgun (WGS) entry which is preliminary data.</text>
</comment>
<dbReference type="Pfam" id="PF00535">
    <property type="entry name" value="Glycos_transf_2"/>
    <property type="match status" value="1"/>
</dbReference>
<dbReference type="PANTHER" id="PTHR43179:SF7">
    <property type="entry name" value="RHAMNOSYLTRANSFERASE WBBL"/>
    <property type="match status" value="1"/>
</dbReference>
<dbReference type="PANTHER" id="PTHR43179">
    <property type="entry name" value="RHAMNOSYLTRANSFERASE WBBL"/>
    <property type="match status" value="1"/>
</dbReference>
<sequence>MPEAAIIIPHYNDLARLMRCLRALVPQLGAAGLPGTELVVVDNASTEDLAPLSAVFPSVRLVRETRPGAAAARNRGVAETSAPRLFFLDCDCVPDAGWLASAHALAGSGDVVGGAITLFDETPAPRSGAEAFETVFAFDNRRYIEMAGFSVTANLLTRRDVFETTGPFVPGLSEDLDWCRRAVIAGYRLHYADGLRVAHPSRGDWPALRRKWRRLTDESFALNGGSPAARLRWAGKGLLMPLSVLAHAPRVLRHPALRDGSERRAALATLARLRLLRMVWMLGQGGRGHG</sequence>
<name>A0ABR9XA13_9RHOB</name>
<dbReference type="Gene3D" id="3.90.550.10">
    <property type="entry name" value="Spore Coat Polysaccharide Biosynthesis Protein SpsA, Chain A"/>
    <property type="match status" value="1"/>
</dbReference>
<gene>
    <name evidence="2" type="ORF">IQ782_26705</name>
</gene>
<dbReference type="SUPFAM" id="SSF53448">
    <property type="entry name" value="Nucleotide-diphospho-sugar transferases"/>
    <property type="match status" value="1"/>
</dbReference>
<dbReference type="RefSeq" id="WP_194137720.1">
    <property type="nucleotide sequence ID" value="NZ_JADFFK010000033.1"/>
</dbReference>
<evidence type="ECO:0000313" key="3">
    <source>
        <dbReference type="Proteomes" id="UP000607796"/>
    </source>
</evidence>
<reference evidence="2 3" key="1">
    <citation type="journal article" date="2021" name="Int. J. Syst. Evol. Microbiol.">
        <title>Salipiger mangrovisoli sp. nov., isolated from mangrove soil and the proposal for the reclassification of Paraphaeobacter pallidus as Salipiger pallidus comb. nov.</title>
        <authorList>
            <person name="Du J."/>
            <person name="Liu Y."/>
            <person name="Pei T."/>
            <person name="Deng M.R."/>
            <person name="Zhu H."/>
        </authorList>
    </citation>
    <scope>NUCLEOTIDE SEQUENCE [LARGE SCALE GENOMIC DNA]</scope>
    <source>
        <strain evidence="2 3">6D45A</strain>
    </source>
</reference>
<dbReference type="Proteomes" id="UP000607796">
    <property type="component" value="Unassembled WGS sequence"/>
</dbReference>